<dbReference type="Proteomes" id="UP000639859">
    <property type="component" value="Unassembled WGS sequence"/>
</dbReference>
<organism evidence="3 4">
    <name type="scientific">Caulobacter hibisci</name>
    <dbReference type="NCBI Taxonomy" id="2035993"/>
    <lineage>
        <taxon>Bacteria</taxon>
        <taxon>Pseudomonadati</taxon>
        <taxon>Pseudomonadota</taxon>
        <taxon>Alphaproteobacteria</taxon>
        <taxon>Caulobacterales</taxon>
        <taxon>Caulobacteraceae</taxon>
        <taxon>Caulobacter</taxon>
    </lineage>
</organism>
<proteinExistence type="inferred from homology"/>
<evidence type="ECO:0000256" key="2">
    <source>
        <dbReference type="HAMAP-Rule" id="MF_00338"/>
    </source>
</evidence>
<evidence type="ECO:0000313" key="3">
    <source>
        <dbReference type="EMBL" id="MBI1682441.1"/>
    </source>
</evidence>
<dbReference type="RefSeq" id="WP_198574393.1">
    <property type="nucleotide sequence ID" value="NZ_JADWOX010000001.1"/>
</dbReference>
<dbReference type="EMBL" id="JADWOX010000001">
    <property type="protein sequence ID" value="MBI1682441.1"/>
    <property type="molecule type" value="Genomic_DNA"/>
</dbReference>
<name>A0ABS0STB0_9CAUL</name>
<sequence>MITSTTPHIAERETVATLGVVSGEAIIGAHIFRDLFAGITNIIGGRAGGYEKALREARDIALQEMIDEARRLGADAVVGVDLDYEALGADNGMLMVTAAGTAVKLR</sequence>
<evidence type="ECO:0000256" key="1">
    <source>
        <dbReference type="ARBA" id="ARBA00010751"/>
    </source>
</evidence>
<dbReference type="Gene3D" id="3.30.110.70">
    <property type="entry name" value="Hypothetical protein apc22750. Chain B"/>
    <property type="match status" value="1"/>
</dbReference>
<dbReference type="HAMAP" id="MF_00338">
    <property type="entry name" value="UPF0145"/>
    <property type="match status" value="1"/>
</dbReference>
<dbReference type="InterPro" id="IPR002765">
    <property type="entry name" value="UPF0145_YbjQ-like"/>
</dbReference>
<dbReference type="InterPro" id="IPR035439">
    <property type="entry name" value="UPF0145_dom_sf"/>
</dbReference>
<reference evidence="3 4" key="1">
    <citation type="submission" date="2020-11" db="EMBL/GenBank/DDBJ databases">
        <title>genome sequence of strain KACC 18849.</title>
        <authorList>
            <person name="Gao J."/>
            <person name="Zhang X."/>
        </authorList>
    </citation>
    <scope>NUCLEOTIDE SEQUENCE [LARGE SCALE GENOMIC DNA]</scope>
    <source>
        <strain evidence="3 4">KACC 18849</strain>
    </source>
</reference>
<keyword evidence="4" id="KW-1185">Reference proteome</keyword>
<protein>
    <recommendedName>
        <fullName evidence="2">UPF0145 protein I4Q42_02025</fullName>
    </recommendedName>
</protein>
<evidence type="ECO:0000313" key="4">
    <source>
        <dbReference type="Proteomes" id="UP000639859"/>
    </source>
</evidence>
<comment type="caution">
    <text evidence="3">The sequence shown here is derived from an EMBL/GenBank/DDBJ whole genome shotgun (WGS) entry which is preliminary data.</text>
</comment>
<accession>A0ABS0STB0</accession>
<dbReference type="PANTHER" id="PTHR34068">
    <property type="entry name" value="UPF0145 PROTEIN YBJQ"/>
    <property type="match status" value="1"/>
</dbReference>
<gene>
    <name evidence="3" type="ORF">I4Q42_02025</name>
</gene>
<dbReference type="PANTHER" id="PTHR34068:SF1">
    <property type="entry name" value="UPF0145 PROTEIN YBJQ"/>
    <property type="match status" value="1"/>
</dbReference>
<dbReference type="SUPFAM" id="SSF117782">
    <property type="entry name" value="YbjQ-like"/>
    <property type="match status" value="1"/>
</dbReference>
<comment type="similarity">
    <text evidence="1 2">Belongs to the UPF0145 family.</text>
</comment>
<dbReference type="Pfam" id="PF01906">
    <property type="entry name" value="YbjQ_1"/>
    <property type="match status" value="1"/>
</dbReference>